<dbReference type="Proteomes" id="UP000199462">
    <property type="component" value="Unassembled WGS sequence"/>
</dbReference>
<gene>
    <name evidence="1" type="ORF">SAMN04488010_1046</name>
</gene>
<evidence type="ECO:0000313" key="2">
    <source>
        <dbReference type="Proteomes" id="UP000199462"/>
    </source>
</evidence>
<reference evidence="2" key="1">
    <citation type="submission" date="2016-10" db="EMBL/GenBank/DDBJ databases">
        <authorList>
            <person name="Varghese N."/>
            <person name="Submissions S."/>
        </authorList>
    </citation>
    <scope>NUCLEOTIDE SEQUENCE [LARGE SCALE GENOMIC DNA]</scope>
    <source>
        <strain evidence="2">DSM 19891</strain>
    </source>
</reference>
<proteinExistence type="predicted"/>
<dbReference type="RefSeq" id="WP_027065245.1">
    <property type="nucleotide sequence ID" value="NZ_FOYX01000001.1"/>
</dbReference>
<organism evidence="1 2">
    <name type="scientific">Maribacter stanieri</name>
    <dbReference type="NCBI Taxonomy" id="440514"/>
    <lineage>
        <taxon>Bacteria</taxon>
        <taxon>Pseudomonadati</taxon>
        <taxon>Bacteroidota</taxon>
        <taxon>Flavobacteriia</taxon>
        <taxon>Flavobacteriales</taxon>
        <taxon>Flavobacteriaceae</taxon>
        <taxon>Maribacter</taxon>
    </lineage>
</organism>
<evidence type="ECO:0008006" key="3">
    <source>
        <dbReference type="Google" id="ProtNLM"/>
    </source>
</evidence>
<keyword evidence="2" id="KW-1185">Reference proteome</keyword>
<dbReference type="EMBL" id="FOYX01000001">
    <property type="protein sequence ID" value="SFR61058.1"/>
    <property type="molecule type" value="Genomic_DNA"/>
</dbReference>
<dbReference type="STRING" id="440514.SAMN04488010_1046"/>
<evidence type="ECO:0000313" key="1">
    <source>
        <dbReference type="EMBL" id="SFR61058.1"/>
    </source>
</evidence>
<sequence>MSKTFFYISLITSLICTKSAYSQSLPDSLFGAWKLIQISGGLGGNDHSKPNHNAIIFSSDCKFKAYLKNTLKSSSNFNLWKSTSIYSSTDSVYNIQIDDKFTFWGSFTVYNNILYIRDEMHDGFTHVYRRIYSREKIDQLLKKETY</sequence>
<dbReference type="AlphaFoldDB" id="A0A1I6I348"/>
<accession>A0A1I6I348</accession>
<protein>
    <recommendedName>
        <fullName evidence="3">Lipocalin-like domain-containing protein</fullName>
    </recommendedName>
</protein>
<name>A0A1I6I348_9FLAO</name>